<reference evidence="1" key="2">
    <citation type="submission" date="2021-03" db="EMBL/GenBank/DDBJ databases">
        <authorList>
            <person name="Cao W."/>
        </authorList>
    </citation>
    <scope>NUCLEOTIDE SEQUENCE</scope>
    <source>
        <strain evidence="1">110414</strain>
    </source>
</reference>
<dbReference type="RefSeq" id="WP_210536054.1">
    <property type="nucleotide sequence ID" value="NZ_JAGKTC010000001.1"/>
</dbReference>
<protein>
    <submittedName>
        <fullName evidence="1">Uncharacterized protein</fullName>
    </submittedName>
</protein>
<gene>
    <name evidence="1" type="ORF">J5837_07560</name>
</gene>
<dbReference type="AlphaFoldDB" id="A0A940X4K3"/>
<comment type="caution">
    <text evidence="1">The sequence shown here is derived from an EMBL/GenBank/DDBJ whole genome shotgun (WGS) entry which is preliminary data.</text>
</comment>
<accession>A0A940X4K3</accession>
<proteinExistence type="predicted"/>
<sequence>MSKGGLHAYAFEIVRNPTEAFSTLLAFDPDGASLSNDTLDDILMAIHRKEGLPEDSTIEEKFGIRVRRVRHPSSAQRDQQTLRSAIRQFFEDLTARSAAGLP</sequence>
<dbReference type="Proteomes" id="UP000673447">
    <property type="component" value="Unassembled WGS sequence"/>
</dbReference>
<keyword evidence="2" id="KW-1185">Reference proteome</keyword>
<evidence type="ECO:0000313" key="2">
    <source>
        <dbReference type="Proteomes" id="UP000673447"/>
    </source>
</evidence>
<reference evidence="1" key="1">
    <citation type="journal article" date="2016" name="Int. J. Syst. Evol. Microbiol.">
        <title>Pseudoxanthomonas helianthi sp. nov., isolated from roots of Jerusalem artichoke (Helianthus tuberosus).</title>
        <authorList>
            <person name="Kittiwongwattana C."/>
            <person name="Thawai C."/>
        </authorList>
    </citation>
    <scope>NUCLEOTIDE SEQUENCE</scope>
    <source>
        <strain evidence="1">110414</strain>
    </source>
</reference>
<name>A0A940X4K3_9GAMM</name>
<organism evidence="1 2">
    <name type="scientific">Pseudoxanthomonas helianthi</name>
    <dbReference type="NCBI Taxonomy" id="1453541"/>
    <lineage>
        <taxon>Bacteria</taxon>
        <taxon>Pseudomonadati</taxon>
        <taxon>Pseudomonadota</taxon>
        <taxon>Gammaproteobacteria</taxon>
        <taxon>Lysobacterales</taxon>
        <taxon>Lysobacteraceae</taxon>
        <taxon>Pseudoxanthomonas</taxon>
    </lineage>
</organism>
<dbReference type="EMBL" id="JAGKTC010000001">
    <property type="protein sequence ID" value="MBP3984283.1"/>
    <property type="molecule type" value="Genomic_DNA"/>
</dbReference>
<evidence type="ECO:0000313" key="1">
    <source>
        <dbReference type="EMBL" id="MBP3984283.1"/>
    </source>
</evidence>